<protein>
    <submittedName>
        <fullName evidence="8">YitT family protein</fullName>
    </submittedName>
</protein>
<dbReference type="Proteomes" id="UP001237011">
    <property type="component" value="Chromosome"/>
</dbReference>
<comment type="subcellular location">
    <subcellularLocation>
        <location evidence="1">Cell membrane</location>
        <topology evidence="1">Multi-pass membrane protein</topology>
    </subcellularLocation>
</comment>
<feature type="transmembrane region" description="Helical" evidence="6">
    <location>
        <begin position="121"/>
        <end position="146"/>
    </location>
</feature>
<keyword evidence="5 6" id="KW-0472">Membrane</keyword>
<dbReference type="PANTHER" id="PTHR33545">
    <property type="entry name" value="UPF0750 MEMBRANE PROTEIN YITT-RELATED"/>
    <property type="match status" value="1"/>
</dbReference>
<evidence type="ECO:0000313" key="9">
    <source>
        <dbReference type="Proteomes" id="UP001237011"/>
    </source>
</evidence>
<feature type="transmembrane region" description="Helical" evidence="6">
    <location>
        <begin position="228"/>
        <end position="251"/>
    </location>
</feature>
<dbReference type="Pfam" id="PF10035">
    <property type="entry name" value="DUF2179"/>
    <property type="match status" value="1"/>
</dbReference>
<sequence>MGAKKEYTRQKIKSSLLVFGFLYKIQKPWQKFGVMTIIGLVMGLCGVLLLQNTGLYALGLEAFGQGVGSFFLYLITSKYQNPELGYIIYNLCFWLIYFILNIPLLILSWKKISHSFTLYTLYYLAVFTVAGVMFGFIPGISDIYLFTNLKDSMPEAFLYKGDEMVQIVLWNYNAGAMKHMAIFLYSICWGMLQGIAAVACIIIGSSTGGFDIYGMYIAKAKLKDIGTVFLFLNFISLTLANIIGTYVPASLSLENASESITKLNKPWALDIFFNLNYVSGFFMLLINAFIVNITYPKNKLVQTQIYCDRPFELIEQINELSHRTYTFSVVEVIGGYSRKKKYMITTNTQYLDAADLFIVTKQINKDLFISILDLKKGDGYMFIEK</sequence>
<name>A0ABY9HAB3_9MOLU</name>
<dbReference type="Pfam" id="PF02588">
    <property type="entry name" value="YitT_membrane"/>
    <property type="match status" value="1"/>
</dbReference>
<feature type="transmembrane region" description="Helical" evidence="6">
    <location>
        <begin position="193"/>
        <end position="216"/>
    </location>
</feature>
<keyword evidence="4 6" id="KW-1133">Transmembrane helix</keyword>
<keyword evidence="3 6" id="KW-0812">Transmembrane</keyword>
<feature type="transmembrane region" description="Helical" evidence="6">
    <location>
        <begin position="271"/>
        <end position="295"/>
    </location>
</feature>
<dbReference type="RefSeq" id="WP_305937807.1">
    <property type="nucleotide sequence ID" value="NZ_CP132191.1"/>
</dbReference>
<evidence type="ECO:0000256" key="5">
    <source>
        <dbReference type="ARBA" id="ARBA00023136"/>
    </source>
</evidence>
<keyword evidence="9" id="KW-1185">Reference proteome</keyword>
<evidence type="ECO:0000256" key="6">
    <source>
        <dbReference type="SAM" id="Phobius"/>
    </source>
</evidence>
<dbReference type="InterPro" id="IPR019264">
    <property type="entry name" value="DUF2179"/>
</dbReference>
<proteinExistence type="predicted"/>
<feature type="domain" description="DUF2179" evidence="7">
    <location>
        <begin position="328"/>
        <end position="375"/>
    </location>
</feature>
<evidence type="ECO:0000256" key="1">
    <source>
        <dbReference type="ARBA" id="ARBA00004651"/>
    </source>
</evidence>
<keyword evidence="2" id="KW-1003">Cell membrane</keyword>
<evidence type="ECO:0000313" key="8">
    <source>
        <dbReference type="EMBL" id="WLP85371.1"/>
    </source>
</evidence>
<feature type="transmembrane region" description="Helical" evidence="6">
    <location>
        <begin position="56"/>
        <end position="75"/>
    </location>
</feature>
<evidence type="ECO:0000256" key="2">
    <source>
        <dbReference type="ARBA" id="ARBA00022475"/>
    </source>
</evidence>
<dbReference type="EMBL" id="CP132191">
    <property type="protein sequence ID" value="WLP85371.1"/>
    <property type="molecule type" value="Genomic_DNA"/>
</dbReference>
<organism evidence="8 9">
    <name type="scientific">Mycoplasma seminis</name>
    <dbReference type="NCBI Taxonomy" id="512749"/>
    <lineage>
        <taxon>Bacteria</taxon>
        <taxon>Bacillati</taxon>
        <taxon>Mycoplasmatota</taxon>
        <taxon>Mollicutes</taxon>
        <taxon>Mycoplasmataceae</taxon>
        <taxon>Mycoplasma</taxon>
    </lineage>
</organism>
<dbReference type="InterPro" id="IPR003740">
    <property type="entry name" value="YitT"/>
</dbReference>
<evidence type="ECO:0000259" key="7">
    <source>
        <dbReference type="Pfam" id="PF10035"/>
    </source>
</evidence>
<evidence type="ECO:0000256" key="4">
    <source>
        <dbReference type="ARBA" id="ARBA00022989"/>
    </source>
</evidence>
<feature type="transmembrane region" description="Helical" evidence="6">
    <location>
        <begin position="87"/>
        <end position="109"/>
    </location>
</feature>
<gene>
    <name evidence="8" type="ORF">Q8852_03560</name>
</gene>
<accession>A0ABY9HAB3</accession>
<dbReference type="InterPro" id="IPR051461">
    <property type="entry name" value="UPF0750_membrane"/>
</dbReference>
<dbReference type="PANTHER" id="PTHR33545:SF5">
    <property type="entry name" value="UPF0750 MEMBRANE PROTEIN YITT"/>
    <property type="match status" value="1"/>
</dbReference>
<reference evidence="8" key="1">
    <citation type="submission" date="2023-08" db="EMBL/GenBank/DDBJ databases">
        <title>Complete genome sequence of Mycoplasma seminis 2200.</title>
        <authorList>
            <person name="Spergser J."/>
        </authorList>
    </citation>
    <scope>NUCLEOTIDE SEQUENCE [LARGE SCALE GENOMIC DNA]</scope>
    <source>
        <strain evidence="8">2200</strain>
    </source>
</reference>
<evidence type="ECO:0000256" key="3">
    <source>
        <dbReference type="ARBA" id="ARBA00022692"/>
    </source>
</evidence>
<feature type="transmembrane region" description="Helical" evidence="6">
    <location>
        <begin position="32"/>
        <end position="50"/>
    </location>
</feature>